<dbReference type="InterPro" id="IPR000719">
    <property type="entry name" value="Prot_kinase_dom"/>
</dbReference>
<name>A0AAD3TEA9_NEPGR</name>
<evidence type="ECO:0000256" key="3">
    <source>
        <dbReference type="ARBA" id="ARBA00022840"/>
    </source>
</evidence>
<dbReference type="Gene3D" id="1.25.10.10">
    <property type="entry name" value="Leucine-rich Repeat Variant"/>
    <property type="match status" value="1"/>
</dbReference>
<dbReference type="FunFam" id="1.10.510.10:FF:000571">
    <property type="entry name" value="Maternal embryonic leucine zipper kinase"/>
    <property type="match status" value="1"/>
</dbReference>
<gene>
    <name evidence="7" type="ORF">Nepgr_030288</name>
</gene>
<keyword evidence="2" id="KW-0547">Nucleotide-binding</keyword>
<protein>
    <recommendedName>
        <fullName evidence="6">Protein kinase domain-containing protein</fullName>
    </recommendedName>
</protein>
<keyword evidence="3" id="KW-0067">ATP-binding</keyword>
<dbReference type="InterPro" id="IPR044591">
    <property type="entry name" value="RUK"/>
</dbReference>
<evidence type="ECO:0000313" key="8">
    <source>
        <dbReference type="Proteomes" id="UP001279734"/>
    </source>
</evidence>
<dbReference type="EMBL" id="BSYO01000034">
    <property type="protein sequence ID" value="GMH28445.1"/>
    <property type="molecule type" value="Genomic_DNA"/>
</dbReference>
<dbReference type="PROSITE" id="PS50011">
    <property type="entry name" value="PROTEIN_KINASE_DOM"/>
    <property type="match status" value="1"/>
</dbReference>
<accession>A0AAD3TEA9</accession>
<dbReference type="PANTHER" id="PTHR46562:SF1">
    <property type="entry name" value="SERINE_THREONINE-PROTEIN KINASE ULK4"/>
    <property type="match status" value="1"/>
</dbReference>
<evidence type="ECO:0000256" key="4">
    <source>
        <dbReference type="ARBA" id="ARBA00058225"/>
    </source>
</evidence>
<organism evidence="7 8">
    <name type="scientific">Nepenthes gracilis</name>
    <name type="common">Slender pitcher plant</name>
    <dbReference type="NCBI Taxonomy" id="150966"/>
    <lineage>
        <taxon>Eukaryota</taxon>
        <taxon>Viridiplantae</taxon>
        <taxon>Streptophyta</taxon>
        <taxon>Embryophyta</taxon>
        <taxon>Tracheophyta</taxon>
        <taxon>Spermatophyta</taxon>
        <taxon>Magnoliopsida</taxon>
        <taxon>eudicotyledons</taxon>
        <taxon>Gunneridae</taxon>
        <taxon>Pentapetalae</taxon>
        <taxon>Caryophyllales</taxon>
        <taxon>Nepenthaceae</taxon>
        <taxon>Nepenthes</taxon>
    </lineage>
</organism>
<dbReference type="Pfam" id="PF24970">
    <property type="entry name" value="ARM_RUK"/>
    <property type="match status" value="1"/>
</dbReference>
<dbReference type="InterPro" id="IPR011009">
    <property type="entry name" value="Kinase-like_dom_sf"/>
</dbReference>
<dbReference type="GO" id="GO:0004672">
    <property type="term" value="F:protein kinase activity"/>
    <property type="evidence" value="ECO:0007669"/>
    <property type="project" value="InterPro"/>
</dbReference>
<dbReference type="GO" id="GO:0000914">
    <property type="term" value="P:phragmoplast assembly"/>
    <property type="evidence" value="ECO:0007669"/>
    <property type="project" value="InterPro"/>
</dbReference>
<dbReference type="SUPFAM" id="SSF56112">
    <property type="entry name" value="Protein kinase-like (PK-like)"/>
    <property type="match status" value="1"/>
</dbReference>
<feature type="compositionally biased region" description="Acidic residues" evidence="5">
    <location>
        <begin position="405"/>
        <end position="416"/>
    </location>
</feature>
<comment type="function">
    <text evidence="4">CIPK serine-threonine protein kinases interact with CBL proteins. Binding of a CBL protein to the regulatory NAF domain of CIPK protein lead to the activation of the kinase in a calcium-dependent manner.</text>
</comment>
<dbReference type="SMART" id="SM00220">
    <property type="entry name" value="S_TKc"/>
    <property type="match status" value="1"/>
</dbReference>
<feature type="domain" description="Protein kinase" evidence="6">
    <location>
        <begin position="4"/>
        <end position="253"/>
    </location>
</feature>
<dbReference type="InterPro" id="IPR056981">
    <property type="entry name" value="HEAT_ULK4_RUNKEL"/>
</dbReference>
<dbReference type="PROSITE" id="PS00108">
    <property type="entry name" value="PROTEIN_KINASE_ST"/>
    <property type="match status" value="1"/>
</dbReference>
<dbReference type="Pfam" id="PF23606">
    <property type="entry name" value="HEAT_ULK4"/>
    <property type="match status" value="1"/>
</dbReference>
<evidence type="ECO:0000256" key="1">
    <source>
        <dbReference type="ARBA" id="ARBA00006234"/>
    </source>
</evidence>
<dbReference type="SUPFAM" id="SSF48371">
    <property type="entry name" value="ARM repeat"/>
    <property type="match status" value="1"/>
</dbReference>
<dbReference type="InterPro" id="IPR016024">
    <property type="entry name" value="ARM-type_fold"/>
</dbReference>
<dbReference type="InterPro" id="IPR011989">
    <property type="entry name" value="ARM-like"/>
</dbReference>
<evidence type="ECO:0000256" key="5">
    <source>
        <dbReference type="SAM" id="MobiDB-lite"/>
    </source>
</evidence>
<evidence type="ECO:0000259" key="6">
    <source>
        <dbReference type="PROSITE" id="PS50011"/>
    </source>
</evidence>
<dbReference type="Gene3D" id="1.10.510.10">
    <property type="entry name" value="Transferase(Phosphotransferase) domain 1"/>
    <property type="match status" value="1"/>
</dbReference>
<reference evidence="7" key="1">
    <citation type="submission" date="2023-05" db="EMBL/GenBank/DDBJ databases">
        <title>Nepenthes gracilis genome sequencing.</title>
        <authorList>
            <person name="Fukushima K."/>
        </authorList>
    </citation>
    <scope>NUCLEOTIDE SEQUENCE</scope>
    <source>
        <strain evidence="7">SING2019-196</strain>
    </source>
</reference>
<dbReference type="CDD" id="cd14010">
    <property type="entry name" value="STKc_ULK4"/>
    <property type="match status" value="1"/>
</dbReference>
<keyword evidence="8" id="KW-1185">Reference proteome</keyword>
<sequence>MNQYHIYEAIGRGKYSTVYKGRKKKTIQYFGVKSVDKSQKSKVLQEVKMLHALDHPNILKIYACYETSAHLWLVLEYCVTGDLMMILQQDVQLPEDSIHDLAFDLFTALQFLHSKGIIYCDLKPSNILLDENGHIKLCDFGLARKLSEISSSIPQAKRGTPCYMAPELFQDGGVHSYASDIWALGCVLYECYAGRPPFVEKEFTKLVKSIISDPTPPLPGDPSHPFVNLIDSLLVKDPSERIQWPELCAHAFWRTRITPVHLPPHPAFANMIELSSKPYLSERNGDRHTQNRTPSKCCEKEMKGTLKQDENHIPGSRGFETPAKGVISGRKTQTRTCTRLAEDKQREHPSATKGVNLLRLSRIAKSNLQRQNDKENYRRPLLNGAENDADIKIENNDMELDFCENTEDEPHDECDGSENLPCTPDRKVSTPIQNQGNAEEFRSDSLPDPPIAGSDSDAQELESTSQPIEVAATPPTASQFKNQRGKVVSGYAVETDSPKSSTNLSDVLWHSSDLSVRPVMPSRKADKVSGAVASLPIDALPASEFVKMSKEQIDAFSNKIVTVLNGNSSAVEKQNIIRYLETLSTNTSAANIFTNGPVMLVLVRMLRQPKASALRVQLASLIGLLIRHSTFVEDDLANSGILGSLTEGLRDKQEKVRRFSMAALGELLFYISTQNEQARDNNVPESQSKDSRSASGWQVPNALISLVTSILRKGEDDVTQLYALRTIENIFSQGGQWVVRFTSQDVINNLCYIFRAAGKQESMRLTAGSCLVRLVRFNPTSTQSVIEKLSFKDMASVFIKGSPREQQICLNLLCMALLGSHMFANIGRCLMPLVEDKNLVPNLVSLIGQGSEVIRGKALIVVALLCKNGRRWLPHFFCNGRLLSMVDRLAKEKDSYLQQCLDEFVHIVASTVPGLLDTITGDIQQLMGGRRHGHVAALTSRATPKNNIHLFPVVLHLLGSLSFKGRVASHQVVQQLANLIKLVESPFQGRDDFQITLLRVVESVIEEQSLIIETANIFVTEILPSLAVLYKGNKDGDARFLCLKILFDVMVIFLNEPSEDPRRREELKSISNVHFLPLYPVLIEDEDPIPMYAQKLLVMLIEFDYIKIPDILHLKTVQQCFEFLLGDLSNANVSNVKLCLAMASAPELETKVLSQLKVVRKIGNLLEFVNAKEMEDFMEPTLGLCRAFLLRSVFNRKCFDYSKDLTLLSDGSSEASSAVDQQQCIRDITDFCSNVRVFLELSSSGDLNIADLASECVVLLLKAAPRDATPSFLANLSKVSAALECWRQANSDLLVLRMLHALGYSCRLCLSHALILSISGLEISKLKAIVSNLNNSGIPAVAAAASLVVAELDRLPRCK</sequence>
<proteinExistence type="inferred from homology"/>
<comment type="similarity">
    <text evidence="1">Belongs to the protein kinase superfamily. CAMK Ser/Thr protein kinase family. SNF1 subfamily.</text>
</comment>
<evidence type="ECO:0000256" key="2">
    <source>
        <dbReference type="ARBA" id="ARBA00022741"/>
    </source>
</evidence>
<dbReference type="GO" id="GO:0005524">
    <property type="term" value="F:ATP binding"/>
    <property type="evidence" value="ECO:0007669"/>
    <property type="project" value="UniProtKB-KW"/>
</dbReference>
<dbReference type="Proteomes" id="UP001279734">
    <property type="component" value="Unassembled WGS sequence"/>
</dbReference>
<dbReference type="Pfam" id="PF00069">
    <property type="entry name" value="Pkinase"/>
    <property type="match status" value="1"/>
</dbReference>
<dbReference type="InterPro" id="IPR008271">
    <property type="entry name" value="Ser/Thr_kinase_AS"/>
</dbReference>
<dbReference type="PANTHER" id="PTHR46562">
    <property type="entry name" value="SERINE/THREONINE-KINASE ULK4-LIKE PROTEIN-RELATED"/>
    <property type="match status" value="1"/>
</dbReference>
<comment type="caution">
    <text evidence="7">The sequence shown here is derived from an EMBL/GenBank/DDBJ whole genome shotgun (WGS) entry which is preliminary data.</text>
</comment>
<feature type="region of interest" description="Disordered" evidence="5">
    <location>
        <begin position="308"/>
        <end position="335"/>
    </location>
</feature>
<dbReference type="GO" id="GO:0008017">
    <property type="term" value="F:microtubule binding"/>
    <property type="evidence" value="ECO:0007669"/>
    <property type="project" value="InterPro"/>
</dbReference>
<dbReference type="InterPro" id="IPR056980">
    <property type="entry name" value="ARM_RUK"/>
</dbReference>
<evidence type="ECO:0000313" key="7">
    <source>
        <dbReference type="EMBL" id="GMH28445.1"/>
    </source>
</evidence>
<feature type="region of interest" description="Disordered" evidence="5">
    <location>
        <begin position="405"/>
        <end position="466"/>
    </location>
</feature>